<evidence type="ECO:0008006" key="5">
    <source>
        <dbReference type="Google" id="ProtNLM"/>
    </source>
</evidence>
<feature type="signal peptide" evidence="2">
    <location>
        <begin position="1"/>
        <end position="30"/>
    </location>
</feature>
<feature type="chain" id="PRO_5025417603" description="Secreted protein" evidence="2">
    <location>
        <begin position="31"/>
        <end position="159"/>
    </location>
</feature>
<organism evidence="3 4">
    <name type="scientific">Phytophthora fragariae</name>
    <dbReference type="NCBI Taxonomy" id="53985"/>
    <lineage>
        <taxon>Eukaryota</taxon>
        <taxon>Sar</taxon>
        <taxon>Stramenopiles</taxon>
        <taxon>Oomycota</taxon>
        <taxon>Peronosporomycetes</taxon>
        <taxon>Peronosporales</taxon>
        <taxon>Peronosporaceae</taxon>
        <taxon>Phytophthora</taxon>
    </lineage>
</organism>
<feature type="region of interest" description="Disordered" evidence="1">
    <location>
        <begin position="129"/>
        <end position="159"/>
    </location>
</feature>
<proteinExistence type="predicted"/>
<name>A0A6A3JDF0_9STRA</name>
<protein>
    <recommendedName>
        <fullName evidence="5">Secreted protein</fullName>
    </recommendedName>
</protein>
<evidence type="ECO:0000313" key="4">
    <source>
        <dbReference type="Proteomes" id="UP000460718"/>
    </source>
</evidence>
<sequence length="159" mass="16481">MTLHATSFARFVNISVYTLRLMILAPLVTSCVNCRSVSSVYVVVTYSAVNAHCPLAGTAVSAPLKGIKNTGSCCGMPGAGATFSMMNPSCLRSFSSDADDVPACAVWWWFPAVVAVILEGASDTSCDHSVSTSDANEYGNSDPSVVAGERGDDGGDDPT</sequence>
<comment type="caution">
    <text evidence="3">The sequence shown here is derived from an EMBL/GenBank/DDBJ whole genome shotgun (WGS) entry which is preliminary data.</text>
</comment>
<dbReference type="Proteomes" id="UP000460718">
    <property type="component" value="Unassembled WGS sequence"/>
</dbReference>
<gene>
    <name evidence="3" type="ORF">PF011_g18463</name>
</gene>
<evidence type="ECO:0000313" key="3">
    <source>
        <dbReference type="EMBL" id="KAE8990174.1"/>
    </source>
</evidence>
<keyword evidence="2" id="KW-0732">Signal</keyword>
<dbReference type="AlphaFoldDB" id="A0A6A3JDF0"/>
<dbReference type="EMBL" id="QXFW01001478">
    <property type="protein sequence ID" value="KAE8990174.1"/>
    <property type="molecule type" value="Genomic_DNA"/>
</dbReference>
<evidence type="ECO:0000256" key="1">
    <source>
        <dbReference type="SAM" id="MobiDB-lite"/>
    </source>
</evidence>
<reference evidence="3 4" key="1">
    <citation type="submission" date="2018-09" db="EMBL/GenBank/DDBJ databases">
        <title>Genomic investigation of the strawberry pathogen Phytophthora fragariae indicates pathogenicity is determined by transcriptional variation in three key races.</title>
        <authorList>
            <person name="Adams T.M."/>
            <person name="Armitage A.D."/>
            <person name="Sobczyk M.K."/>
            <person name="Bates H.J."/>
            <person name="Dunwell J.M."/>
            <person name="Nellist C.F."/>
            <person name="Harrison R.J."/>
        </authorList>
    </citation>
    <scope>NUCLEOTIDE SEQUENCE [LARGE SCALE GENOMIC DNA]</scope>
    <source>
        <strain evidence="3 4">SCRP245</strain>
    </source>
</reference>
<feature type="compositionally biased region" description="Polar residues" evidence="1">
    <location>
        <begin position="129"/>
        <end position="143"/>
    </location>
</feature>
<accession>A0A6A3JDF0</accession>
<evidence type="ECO:0000256" key="2">
    <source>
        <dbReference type="SAM" id="SignalP"/>
    </source>
</evidence>